<dbReference type="Proteomes" id="UP001270362">
    <property type="component" value="Unassembled WGS sequence"/>
</dbReference>
<dbReference type="PANTHER" id="PTHR38643:SF1">
    <property type="entry name" value="PURINE NUCLEOSIDE PERMEASE C285.05-RELATED"/>
    <property type="match status" value="1"/>
</dbReference>
<dbReference type="GO" id="GO:0005783">
    <property type="term" value="C:endoplasmic reticulum"/>
    <property type="evidence" value="ECO:0007669"/>
    <property type="project" value="TreeGrafter"/>
</dbReference>
<dbReference type="GO" id="GO:0009116">
    <property type="term" value="P:nucleoside metabolic process"/>
    <property type="evidence" value="ECO:0007669"/>
    <property type="project" value="InterPro"/>
</dbReference>
<dbReference type="Pfam" id="PF06516">
    <property type="entry name" value="NUP"/>
    <property type="match status" value="1"/>
</dbReference>
<organism evidence="2 3">
    <name type="scientific">Podospora appendiculata</name>
    <dbReference type="NCBI Taxonomy" id="314037"/>
    <lineage>
        <taxon>Eukaryota</taxon>
        <taxon>Fungi</taxon>
        <taxon>Dikarya</taxon>
        <taxon>Ascomycota</taxon>
        <taxon>Pezizomycotina</taxon>
        <taxon>Sordariomycetes</taxon>
        <taxon>Sordariomycetidae</taxon>
        <taxon>Sordariales</taxon>
        <taxon>Podosporaceae</taxon>
        <taxon>Podospora</taxon>
    </lineage>
</organism>
<evidence type="ECO:0000313" key="3">
    <source>
        <dbReference type="Proteomes" id="UP001270362"/>
    </source>
</evidence>
<dbReference type="InterPro" id="IPR009486">
    <property type="entry name" value="Pur_nuclsid_perm"/>
</dbReference>
<accession>A0AAE0XD26</accession>
<dbReference type="AlphaFoldDB" id="A0AAE0XD26"/>
<evidence type="ECO:0000313" key="2">
    <source>
        <dbReference type="EMBL" id="KAK3690485.1"/>
    </source>
</evidence>
<evidence type="ECO:0000256" key="1">
    <source>
        <dbReference type="PIRNR" id="PIRNR013171"/>
    </source>
</evidence>
<dbReference type="InterPro" id="IPR035994">
    <property type="entry name" value="Nucleoside_phosphorylase_sf"/>
</dbReference>
<comment type="function">
    <text evidence="1">Nucleoside permease that transports adenosine and guanosine.</text>
</comment>
<name>A0AAE0XD26_9PEZI</name>
<sequence>MGSKMSDAAAPNPTSGRGLGDAFEKLCPKVFIVNMFGLEAEAWRSEMTRGVLDLTARRIRLPGLSPKYPYIFCTGDGTVCQIITAEGLINASLALSALLSSPLFDLRRTYFIIAGIAGVSPKMGSLGTVAFARYAVQVDLQYEFDSREVPADWVTGYVPLGTMHPSQYPTQFYGTEVFALNDELRKVAQGLAEKATLRESQTAAAYGALYAAEPNHAFHAATLPPSVIQGDVASSDVFFHGPHITRGVEGYCRLITHGQANYCMAAQEDNGTLAALMRAAQAGAVDFSRVVLLRSGSNFDQPPPGETTSIPDMPLHLAHGGIELALENARIAGHEVVKGILRDWDEIFLVGIPPKRYIGDDPKGIGGGGCIVSLGGDGKQ</sequence>
<dbReference type="Gene3D" id="3.40.50.1580">
    <property type="entry name" value="Nucleoside phosphorylase domain"/>
    <property type="match status" value="1"/>
</dbReference>
<comment type="caution">
    <text evidence="2">The sequence shown here is derived from an EMBL/GenBank/DDBJ whole genome shotgun (WGS) entry which is preliminary data.</text>
</comment>
<comment type="similarity">
    <text evidence="1">Belongs to the NUP family.</text>
</comment>
<keyword evidence="1" id="KW-0813">Transport</keyword>
<gene>
    <name evidence="2" type="ORF">B0T22DRAFT_537131</name>
</gene>
<dbReference type="GO" id="GO:0055085">
    <property type="term" value="P:transmembrane transport"/>
    <property type="evidence" value="ECO:0007669"/>
    <property type="project" value="InterPro"/>
</dbReference>
<dbReference type="EMBL" id="JAULSO010000002">
    <property type="protein sequence ID" value="KAK3690485.1"/>
    <property type="molecule type" value="Genomic_DNA"/>
</dbReference>
<reference evidence="2" key="1">
    <citation type="journal article" date="2023" name="Mol. Phylogenet. Evol.">
        <title>Genome-scale phylogeny and comparative genomics of the fungal order Sordariales.</title>
        <authorList>
            <person name="Hensen N."/>
            <person name="Bonometti L."/>
            <person name="Westerberg I."/>
            <person name="Brannstrom I.O."/>
            <person name="Guillou S."/>
            <person name="Cros-Aarteil S."/>
            <person name="Calhoun S."/>
            <person name="Haridas S."/>
            <person name="Kuo A."/>
            <person name="Mondo S."/>
            <person name="Pangilinan J."/>
            <person name="Riley R."/>
            <person name="LaButti K."/>
            <person name="Andreopoulos B."/>
            <person name="Lipzen A."/>
            <person name="Chen C."/>
            <person name="Yan M."/>
            <person name="Daum C."/>
            <person name="Ng V."/>
            <person name="Clum A."/>
            <person name="Steindorff A."/>
            <person name="Ohm R.A."/>
            <person name="Martin F."/>
            <person name="Silar P."/>
            <person name="Natvig D.O."/>
            <person name="Lalanne C."/>
            <person name="Gautier V."/>
            <person name="Ament-Velasquez S.L."/>
            <person name="Kruys A."/>
            <person name="Hutchinson M.I."/>
            <person name="Powell A.J."/>
            <person name="Barry K."/>
            <person name="Miller A.N."/>
            <person name="Grigoriev I.V."/>
            <person name="Debuchy R."/>
            <person name="Gladieux P."/>
            <person name="Hiltunen Thoren M."/>
            <person name="Johannesson H."/>
        </authorList>
    </citation>
    <scope>NUCLEOTIDE SEQUENCE</scope>
    <source>
        <strain evidence="2">CBS 314.62</strain>
    </source>
</reference>
<dbReference type="GO" id="GO:0003824">
    <property type="term" value="F:catalytic activity"/>
    <property type="evidence" value="ECO:0007669"/>
    <property type="project" value="InterPro"/>
</dbReference>
<keyword evidence="3" id="KW-1185">Reference proteome</keyword>
<protein>
    <submittedName>
        <fullName evidence="2">Purine nucleoside permease</fullName>
    </submittedName>
</protein>
<dbReference type="PIRSF" id="PIRSF013171">
    <property type="entry name" value="Pur_nuclsid_perm"/>
    <property type="match status" value="1"/>
</dbReference>
<reference evidence="2" key="2">
    <citation type="submission" date="2023-06" db="EMBL/GenBank/DDBJ databases">
        <authorList>
            <consortium name="Lawrence Berkeley National Laboratory"/>
            <person name="Haridas S."/>
            <person name="Hensen N."/>
            <person name="Bonometti L."/>
            <person name="Westerberg I."/>
            <person name="Brannstrom I.O."/>
            <person name="Guillou S."/>
            <person name="Cros-Aarteil S."/>
            <person name="Calhoun S."/>
            <person name="Kuo A."/>
            <person name="Mondo S."/>
            <person name="Pangilinan J."/>
            <person name="Riley R."/>
            <person name="Labutti K."/>
            <person name="Andreopoulos B."/>
            <person name="Lipzen A."/>
            <person name="Chen C."/>
            <person name="Yanf M."/>
            <person name="Daum C."/>
            <person name="Ng V."/>
            <person name="Clum A."/>
            <person name="Steindorff A."/>
            <person name="Ohm R."/>
            <person name="Martin F."/>
            <person name="Silar P."/>
            <person name="Natvig D."/>
            <person name="Lalanne C."/>
            <person name="Gautier V."/>
            <person name="Ament-Velasquez S.L."/>
            <person name="Kruys A."/>
            <person name="Hutchinson M.I."/>
            <person name="Powell A.J."/>
            <person name="Barry K."/>
            <person name="Miller A.N."/>
            <person name="Grigoriev I.V."/>
            <person name="Debuchy R."/>
            <person name="Gladieux P."/>
            <person name="Thoren M.H."/>
            <person name="Johannesson H."/>
        </authorList>
    </citation>
    <scope>NUCLEOTIDE SEQUENCE</scope>
    <source>
        <strain evidence="2">CBS 314.62</strain>
    </source>
</reference>
<proteinExistence type="inferred from homology"/>
<dbReference type="PANTHER" id="PTHR38643">
    <property type="entry name" value="PURINE NUCLEOSIDE PERMEASE C285.05-RELATED"/>
    <property type="match status" value="1"/>
</dbReference>